<sequence length="400" mass="45053">MTEFPVEILDYILVFLAENSQDLANLALVSSLFLQCSRPRYFQSIIITPGNVQQLASLLKSPHQTISGYIRSVILEGRSDEQSSKALLGQLRSIAASIGDTVVSLSFLYLDFQTLQPDIYQPPLSGFPIIQSLELGSIAFKSVSQMMNMLCIFRVLQTASLNNLSWDDPSNDTVCTVFSYDVSPTLDMLYLESCYKRDIIRCLLSQDPLPTIRELDVGIVSPSDTEAIGEYISRIGPHLSFLSLGFSSLDAGGDAEDFYCNSDLSLNTGLKSIHFDRLVYFAEYRLTNPWLWISKIISTLCSAMLTHVCFSVYIPLEDPLDYLDFCWPEMDQLFAKDITTYRLPHFECLQLRLCFPHIPESDVLRLVIASIKRNLPLCDQGGVLQFDVVHIHCMEELCGK</sequence>
<reference evidence="1" key="1">
    <citation type="journal article" date="2019" name="Environ. Microbiol.">
        <title>Fungal ecological strategies reflected in gene transcription - a case study of two litter decomposers.</title>
        <authorList>
            <person name="Barbi F."/>
            <person name="Kohler A."/>
            <person name="Barry K."/>
            <person name="Baskaran P."/>
            <person name="Daum C."/>
            <person name="Fauchery L."/>
            <person name="Ihrmark K."/>
            <person name="Kuo A."/>
            <person name="LaButti K."/>
            <person name="Lipzen A."/>
            <person name="Morin E."/>
            <person name="Grigoriev I.V."/>
            <person name="Henrissat B."/>
            <person name="Lindahl B."/>
            <person name="Martin F."/>
        </authorList>
    </citation>
    <scope>NUCLEOTIDE SEQUENCE</scope>
    <source>
        <strain evidence="1">JB14</strain>
    </source>
</reference>
<evidence type="ECO:0000313" key="1">
    <source>
        <dbReference type="EMBL" id="KAE9390309.1"/>
    </source>
</evidence>
<dbReference type="Proteomes" id="UP000799118">
    <property type="component" value="Unassembled WGS sequence"/>
</dbReference>
<dbReference type="EMBL" id="ML769662">
    <property type="protein sequence ID" value="KAE9390309.1"/>
    <property type="molecule type" value="Genomic_DNA"/>
</dbReference>
<dbReference type="SUPFAM" id="SSF52047">
    <property type="entry name" value="RNI-like"/>
    <property type="match status" value="1"/>
</dbReference>
<evidence type="ECO:0000313" key="2">
    <source>
        <dbReference type="Proteomes" id="UP000799118"/>
    </source>
</evidence>
<name>A0A6A4GWS9_9AGAR</name>
<dbReference type="OrthoDB" id="2789810at2759"/>
<protein>
    <recommendedName>
        <fullName evidence="3">F-box domain-containing protein</fullName>
    </recommendedName>
</protein>
<keyword evidence="2" id="KW-1185">Reference proteome</keyword>
<evidence type="ECO:0008006" key="3">
    <source>
        <dbReference type="Google" id="ProtNLM"/>
    </source>
</evidence>
<accession>A0A6A4GWS9</accession>
<gene>
    <name evidence="1" type="ORF">BT96DRAFT_889382</name>
</gene>
<proteinExistence type="predicted"/>
<dbReference type="AlphaFoldDB" id="A0A6A4GWS9"/>
<organism evidence="1 2">
    <name type="scientific">Gymnopus androsaceus JB14</name>
    <dbReference type="NCBI Taxonomy" id="1447944"/>
    <lineage>
        <taxon>Eukaryota</taxon>
        <taxon>Fungi</taxon>
        <taxon>Dikarya</taxon>
        <taxon>Basidiomycota</taxon>
        <taxon>Agaricomycotina</taxon>
        <taxon>Agaricomycetes</taxon>
        <taxon>Agaricomycetidae</taxon>
        <taxon>Agaricales</taxon>
        <taxon>Marasmiineae</taxon>
        <taxon>Omphalotaceae</taxon>
        <taxon>Gymnopus</taxon>
    </lineage>
</organism>